<sequence length="319" mass="33896">GRLRLRQRAGAALAAARASEDTDRAAGAAPQAPLKIVCSTAASGAGGIVKRKQLASKCSALLKPKKLTGSARRAVKRQAVDILQRRRATQAGKQPLIESDAEDDNDNEDNNLDAKPSIGDTGGVERALSVVAPSSGRALRTDLTAEALQSAMAAVDSQSVISGKTVKALGLRLNKQQRRRLKSQLLRQRVEAQQLQQKEAKSGSKADDAKNLLPQMDILDRLASPSDEAAARRRLLKLKKKKSKKLSAASTGGQLRQKQRKRLEAATADAQRLAGMRAGAQGLLFAASGCYSNPEMTKLPTEVSGAETAEQLNRIAGLL</sequence>
<evidence type="ECO:0000313" key="2">
    <source>
        <dbReference type="EMBL" id="PAA91214.1"/>
    </source>
</evidence>
<evidence type="ECO:0000313" key="3">
    <source>
        <dbReference type="Proteomes" id="UP000215902"/>
    </source>
</evidence>
<name>A0A267H0K1_9PLAT</name>
<feature type="region of interest" description="Disordered" evidence="1">
    <location>
        <begin position="241"/>
        <end position="263"/>
    </location>
</feature>
<dbReference type="AlphaFoldDB" id="A0A267H0K1"/>
<feature type="non-terminal residue" evidence="2">
    <location>
        <position position="1"/>
    </location>
</feature>
<feature type="region of interest" description="Disordered" evidence="1">
    <location>
        <begin position="85"/>
        <end position="121"/>
    </location>
</feature>
<keyword evidence="3" id="KW-1185">Reference proteome</keyword>
<dbReference type="Proteomes" id="UP000215902">
    <property type="component" value="Unassembled WGS sequence"/>
</dbReference>
<accession>A0A267H0K1</accession>
<dbReference type="EMBL" id="NIVC01000093">
    <property type="protein sequence ID" value="PAA91214.1"/>
    <property type="molecule type" value="Genomic_DNA"/>
</dbReference>
<evidence type="ECO:0000256" key="1">
    <source>
        <dbReference type="SAM" id="MobiDB-lite"/>
    </source>
</evidence>
<gene>
    <name evidence="2" type="ORF">BOX15_Mlig003050g5</name>
</gene>
<feature type="compositionally biased region" description="Acidic residues" evidence="1">
    <location>
        <begin position="99"/>
        <end position="111"/>
    </location>
</feature>
<proteinExistence type="predicted"/>
<comment type="caution">
    <text evidence="2">The sequence shown here is derived from an EMBL/GenBank/DDBJ whole genome shotgun (WGS) entry which is preliminary data.</text>
</comment>
<protein>
    <submittedName>
        <fullName evidence="2">Uncharacterized protein</fullName>
    </submittedName>
</protein>
<organism evidence="2 3">
    <name type="scientific">Macrostomum lignano</name>
    <dbReference type="NCBI Taxonomy" id="282301"/>
    <lineage>
        <taxon>Eukaryota</taxon>
        <taxon>Metazoa</taxon>
        <taxon>Spiralia</taxon>
        <taxon>Lophotrochozoa</taxon>
        <taxon>Platyhelminthes</taxon>
        <taxon>Rhabditophora</taxon>
        <taxon>Macrostomorpha</taxon>
        <taxon>Macrostomida</taxon>
        <taxon>Macrostomidae</taxon>
        <taxon>Macrostomum</taxon>
    </lineage>
</organism>
<reference evidence="2 3" key="1">
    <citation type="submission" date="2017-06" db="EMBL/GenBank/DDBJ databases">
        <title>A platform for efficient transgenesis in Macrostomum lignano, a flatworm model organism for stem cell research.</title>
        <authorList>
            <person name="Berezikov E."/>
        </authorList>
    </citation>
    <scope>NUCLEOTIDE SEQUENCE [LARGE SCALE GENOMIC DNA]</scope>
    <source>
        <strain evidence="2">DV1</strain>
        <tissue evidence="2">Whole organism</tissue>
    </source>
</reference>